<dbReference type="InterPro" id="IPR027417">
    <property type="entry name" value="P-loop_NTPase"/>
</dbReference>
<dbReference type="InterPro" id="IPR000863">
    <property type="entry name" value="Sulfotransferase_dom"/>
</dbReference>
<dbReference type="Gene3D" id="3.40.50.300">
    <property type="entry name" value="P-loop containing nucleotide triphosphate hydrolases"/>
    <property type="match status" value="1"/>
</dbReference>
<dbReference type="VEuPathDB" id="VectorBase:BGLB008247"/>
<evidence type="ECO:0000313" key="6">
    <source>
        <dbReference type="Proteomes" id="UP000076420"/>
    </source>
</evidence>
<dbReference type="OrthoDB" id="6146345at2759"/>
<feature type="domain" description="Sulfotransferase" evidence="4">
    <location>
        <begin position="52"/>
        <end position="253"/>
    </location>
</feature>
<evidence type="ECO:0000256" key="3">
    <source>
        <dbReference type="SAM" id="MobiDB-lite"/>
    </source>
</evidence>
<dbReference type="SUPFAM" id="SSF52540">
    <property type="entry name" value="P-loop containing nucleoside triphosphate hydrolases"/>
    <property type="match status" value="1"/>
</dbReference>
<name>A0A2C9JUH5_BIOGL</name>
<feature type="region of interest" description="Disordered" evidence="3">
    <location>
        <begin position="91"/>
        <end position="112"/>
    </location>
</feature>
<dbReference type="GO" id="GO:0008146">
    <property type="term" value="F:sulfotransferase activity"/>
    <property type="evidence" value="ECO:0007669"/>
    <property type="project" value="InterPro"/>
</dbReference>
<protein>
    <recommendedName>
        <fullName evidence="4">Sulfotransferase domain-containing protein</fullName>
    </recommendedName>
</protein>
<evidence type="ECO:0000256" key="2">
    <source>
        <dbReference type="ARBA" id="ARBA00022679"/>
    </source>
</evidence>
<dbReference type="PANTHER" id="PTHR11783">
    <property type="entry name" value="SULFOTRANSFERASE SULT"/>
    <property type="match status" value="1"/>
</dbReference>
<evidence type="ECO:0000259" key="4">
    <source>
        <dbReference type="Pfam" id="PF00685"/>
    </source>
</evidence>
<dbReference type="AlphaFoldDB" id="A0A2C9JUH5"/>
<dbReference type="Pfam" id="PF00685">
    <property type="entry name" value="Sulfotransfer_1"/>
    <property type="match status" value="1"/>
</dbReference>
<reference evidence="5" key="1">
    <citation type="submission" date="2020-05" db="UniProtKB">
        <authorList>
            <consortium name="EnsemblMetazoa"/>
        </authorList>
    </citation>
    <scope>IDENTIFICATION</scope>
    <source>
        <strain evidence="5">BB02</strain>
    </source>
</reference>
<evidence type="ECO:0000256" key="1">
    <source>
        <dbReference type="ARBA" id="ARBA00005771"/>
    </source>
</evidence>
<dbReference type="KEGG" id="bgt:106068765"/>
<dbReference type="Proteomes" id="UP000076420">
    <property type="component" value="Unassembled WGS sequence"/>
</dbReference>
<dbReference type="VEuPathDB" id="VectorBase:BGLAX_049971"/>
<keyword evidence="2" id="KW-0808">Transferase</keyword>
<sequence>MSADSEQAPSSGMPSIFKTPLLEAYGRKIFPFPGLKDLIAHVEATRNFPIRDDDVLVAAYTKSGTHWPWEVTPMLLRQTTDYEKRTKEQVMLESPGGLERAEQEPSPRILNSHNPFVHLPQEIISKMTKIIHVVRNPKDTAVSYFWHIKIVFDDTNFTIQNLLEAVMGEAQLPTQFDYLQQMSEFERTHPGHPIKHVYYEDMKKTPVKIIKELAQFLNVPASDEFCLNVANACSFDKMKKIEKTGAKDFPTEFEDVLKEIGGKLNFYRKESSEIGKICSQ</sequence>
<dbReference type="EnsemblMetazoa" id="BGLB008247-RB">
    <property type="protein sequence ID" value="BGLB008247-PB"/>
    <property type="gene ID" value="BGLB008247"/>
</dbReference>
<gene>
    <name evidence="5" type="primary">106068765</name>
</gene>
<comment type="similarity">
    <text evidence="1">Belongs to the sulfotransferase 1 family.</text>
</comment>
<accession>A0A2C9JUH5</accession>
<evidence type="ECO:0000313" key="5">
    <source>
        <dbReference type="EnsemblMetazoa" id="BGLB008247-PB"/>
    </source>
</evidence>
<proteinExistence type="inferred from homology"/>
<organism evidence="5 6">
    <name type="scientific">Biomphalaria glabrata</name>
    <name type="common">Bloodfluke planorb</name>
    <name type="synonym">Freshwater snail</name>
    <dbReference type="NCBI Taxonomy" id="6526"/>
    <lineage>
        <taxon>Eukaryota</taxon>
        <taxon>Metazoa</taxon>
        <taxon>Spiralia</taxon>
        <taxon>Lophotrochozoa</taxon>
        <taxon>Mollusca</taxon>
        <taxon>Gastropoda</taxon>
        <taxon>Heterobranchia</taxon>
        <taxon>Euthyneura</taxon>
        <taxon>Panpulmonata</taxon>
        <taxon>Hygrophila</taxon>
        <taxon>Lymnaeoidea</taxon>
        <taxon>Planorbidae</taxon>
        <taxon>Biomphalaria</taxon>
    </lineage>
</organism>